<dbReference type="Proteomes" id="UP000095662">
    <property type="component" value="Unassembled WGS sequence"/>
</dbReference>
<dbReference type="PANTHER" id="PTHR43390">
    <property type="entry name" value="SIGNAL PEPTIDASE I"/>
    <property type="match status" value="1"/>
</dbReference>
<protein>
    <recommendedName>
        <fullName evidence="4 8">Signal peptidase I</fullName>
        <ecNumber evidence="4 8">3.4.21.89</ecNumber>
    </recommendedName>
</protein>
<dbReference type="InterPro" id="IPR019757">
    <property type="entry name" value="Pept_S26A_signal_pept_1_Lys-AS"/>
</dbReference>
<keyword evidence="8" id="KW-0472">Membrane</keyword>
<proteinExistence type="inferred from homology"/>
<dbReference type="InterPro" id="IPR019533">
    <property type="entry name" value="Peptidase_S26"/>
</dbReference>
<dbReference type="OrthoDB" id="9802919at2"/>
<comment type="catalytic activity">
    <reaction evidence="1 8">
        <text>Cleavage of hydrophobic, N-terminal signal or leader sequences from secreted and periplasmic proteins.</text>
        <dbReference type="EC" id="3.4.21.89"/>
    </reaction>
</comment>
<dbReference type="STRING" id="39492.ERS852540_01514"/>
<accession>A0A174ZK09</accession>
<reference evidence="11 12" key="1">
    <citation type="submission" date="2015-09" db="EMBL/GenBank/DDBJ databases">
        <authorList>
            <consortium name="Pathogen Informatics"/>
        </authorList>
    </citation>
    <scope>NUCLEOTIDE SEQUENCE [LARGE SCALE GENOMIC DNA]</scope>
    <source>
        <strain evidence="11 12">2789STDY5834928</strain>
    </source>
</reference>
<comment type="subcellular location">
    <subcellularLocation>
        <location evidence="2">Cell membrane</location>
        <topology evidence="2">Single-pass type II membrane protein</topology>
    </subcellularLocation>
    <subcellularLocation>
        <location evidence="9">Membrane</location>
        <topology evidence="9">Single-pass type II membrane protein</topology>
    </subcellularLocation>
</comment>
<dbReference type="GO" id="GO:0005886">
    <property type="term" value="C:plasma membrane"/>
    <property type="evidence" value="ECO:0007669"/>
    <property type="project" value="UniProtKB-SubCell"/>
</dbReference>
<evidence type="ECO:0000313" key="11">
    <source>
        <dbReference type="EMBL" id="CUQ87504.1"/>
    </source>
</evidence>
<dbReference type="PANTHER" id="PTHR43390:SF1">
    <property type="entry name" value="CHLOROPLAST PROCESSING PEPTIDASE"/>
    <property type="match status" value="1"/>
</dbReference>
<dbReference type="AlphaFoldDB" id="A0A174ZK09"/>
<dbReference type="InterPro" id="IPR000223">
    <property type="entry name" value="Pept_S26A_signal_pept_1"/>
</dbReference>
<evidence type="ECO:0000256" key="3">
    <source>
        <dbReference type="ARBA" id="ARBA00009370"/>
    </source>
</evidence>
<dbReference type="Pfam" id="PF10502">
    <property type="entry name" value="Peptidase_S26"/>
    <property type="match status" value="1"/>
</dbReference>
<evidence type="ECO:0000256" key="5">
    <source>
        <dbReference type="ARBA" id="ARBA00022670"/>
    </source>
</evidence>
<feature type="active site" evidence="7">
    <location>
        <position position="102"/>
    </location>
</feature>
<evidence type="ECO:0000256" key="9">
    <source>
        <dbReference type="RuleBase" id="RU362042"/>
    </source>
</evidence>
<dbReference type="InterPro" id="IPR019756">
    <property type="entry name" value="Pept_S26A_signal_pept_1_Ser-AS"/>
</dbReference>
<dbReference type="GO" id="GO:0004252">
    <property type="term" value="F:serine-type endopeptidase activity"/>
    <property type="evidence" value="ECO:0007669"/>
    <property type="project" value="InterPro"/>
</dbReference>
<keyword evidence="8" id="KW-1133">Transmembrane helix</keyword>
<dbReference type="InterPro" id="IPR019758">
    <property type="entry name" value="Pept_S26A_signal_pept_1_CS"/>
</dbReference>
<evidence type="ECO:0000256" key="2">
    <source>
        <dbReference type="ARBA" id="ARBA00004401"/>
    </source>
</evidence>
<dbReference type="PROSITE" id="PS00501">
    <property type="entry name" value="SPASE_I_1"/>
    <property type="match status" value="1"/>
</dbReference>
<feature type="active site" evidence="7">
    <location>
        <position position="55"/>
    </location>
</feature>
<organism evidence="11 12">
    <name type="scientific">[Eubacterium] siraeum</name>
    <dbReference type="NCBI Taxonomy" id="39492"/>
    <lineage>
        <taxon>Bacteria</taxon>
        <taxon>Bacillati</taxon>
        <taxon>Bacillota</taxon>
        <taxon>Clostridia</taxon>
        <taxon>Eubacteriales</taxon>
        <taxon>Oscillospiraceae</taxon>
        <taxon>Oscillospiraceae incertae sedis</taxon>
    </lineage>
</organism>
<dbReference type="GO" id="GO:0009003">
    <property type="term" value="F:signal peptidase activity"/>
    <property type="evidence" value="ECO:0007669"/>
    <property type="project" value="UniProtKB-EC"/>
</dbReference>
<dbReference type="CDD" id="cd06530">
    <property type="entry name" value="S26_SPase_I"/>
    <property type="match status" value="1"/>
</dbReference>
<dbReference type="PROSITE" id="PS00761">
    <property type="entry name" value="SPASE_I_3"/>
    <property type="match status" value="1"/>
</dbReference>
<dbReference type="GO" id="GO:0006465">
    <property type="term" value="P:signal peptide processing"/>
    <property type="evidence" value="ECO:0007669"/>
    <property type="project" value="InterPro"/>
</dbReference>
<evidence type="ECO:0000259" key="10">
    <source>
        <dbReference type="Pfam" id="PF10502"/>
    </source>
</evidence>
<name>A0A174ZK09_9FIRM</name>
<feature type="transmembrane region" description="Helical" evidence="8">
    <location>
        <begin position="24"/>
        <end position="46"/>
    </location>
</feature>
<dbReference type="NCBIfam" id="TIGR02227">
    <property type="entry name" value="sigpep_I_bact"/>
    <property type="match status" value="1"/>
</dbReference>
<gene>
    <name evidence="11" type="primary">spsB</name>
    <name evidence="11" type="ORF">ERS852540_01514</name>
</gene>
<dbReference type="EMBL" id="CZBY01000011">
    <property type="protein sequence ID" value="CUQ87504.1"/>
    <property type="molecule type" value="Genomic_DNA"/>
</dbReference>
<dbReference type="Gene3D" id="2.10.109.10">
    <property type="entry name" value="Umud Fragment, subunit A"/>
    <property type="match status" value="1"/>
</dbReference>
<sequence>MEEKNLTENENNGTADSKKFFADMFDWMCSIFSAILCFIIIFALFARVITVDGESMVPTLQDQQRLIVSDMFYTPQYDDIVILYADKLVNESSGGYGKPIVKRVIGLPGDKIRIDFVKGVVYRNGEQLPDDYTNTPTNLPENFPNNQDVTVEDGKVFVLGDNRNGSKDSRSNQIGQVDMRYIMGKAYLRIWPLNALGML</sequence>
<evidence type="ECO:0000256" key="6">
    <source>
        <dbReference type="ARBA" id="ARBA00022801"/>
    </source>
</evidence>
<feature type="domain" description="Peptidase S26" evidence="10">
    <location>
        <begin position="25"/>
        <end position="191"/>
    </location>
</feature>
<comment type="similarity">
    <text evidence="3 9">Belongs to the peptidase S26 family.</text>
</comment>
<dbReference type="InterPro" id="IPR036286">
    <property type="entry name" value="LexA/Signal_pep-like_sf"/>
</dbReference>
<dbReference type="SUPFAM" id="SSF51306">
    <property type="entry name" value="LexA/Signal peptidase"/>
    <property type="match status" value="1"/>
</dbReference>
<evidence type="ECO:0000256" key="1">
    <source>
        <dbReference type="ARBA" id="ARBA00000677"/>
    </source>
</evidence>
<keyword evidence="5 8" id="KW-0645">Protease</keyword>
<evidence type="ECO:0000256" key="7">
    <source>
        <dbReference type="PIRSR" id="PIRSR600223-1"/>
    </source>
</evidence>
<evidence type="ECO:0000256" key="4">
    <source>
        <dbReference type="ARBA" id="ARBA00013208"/>
    </source>
</evidence>
<dbReference type="EC" id="3.4.21.89" evidence="4 8"/>
<dbReference type="PROSITE" id="PS00760">
    <property type="entry name" value="SPASE_I_2"/>
    <property type="match status" value="1"/>
</dbReference>
<evidence type="ECO:0000313" key="12">
    <source>
        <dbReference type="Proteomes" id="UP000095662"/>
    </source>
</evidence>
<keyword evidence="8" id="KW-0812">Transmembrane</keyword>
<evidence type="ECO:0000256" key="8">
    <source>
        <dbReference type="RuleBase" id="RU003993"/>
    </source>
</evidence>
<dbReference type="PRINTS" id="PR00727">
    <property type="entry name" value="LEADERPTASE"/>
</dbReference>
<keyword evidence="6 8" id="KW-0378">Hydrolase</keyword>